<gene>
    <name evidence="1" type="ORF">NEMVEDRAFT_v1g221885</name>
</gene>
<protein>
    <submittedName>
        <fullName evidence="1">Uncharacterized protein</fullName>
    </submittedName>
</protein>
<name>A7T3N6_NEMVE</name>
<evidence type="ECO:0000313" key="2">
    <source>
        <dbReference type="Proteomes" id="UP000001593"/>
    </source>
</evidence>
<accession>A7T3N6</accession>
<organism evidence="1 2">
    <name type="scientific">Nematostella vectensis</name>
    <name type="common">Starlet sea anemone</name>
    <dbReference type="NCBI Taxonomy" id="45351"/>
    <lineage>
        <taxon>Eukaryota</taxon>
        <taxon>Metazoa</taxon>
        <taxon>Cnidaria</taxon>
        <taxon>Anthozoa</taxon>
        <taxon>Hexacorallia</taxon>
        <taxon>Actiniaria</taxon>
        <taxon>Edwardsiidae</taxon>
        <taxon>Nematostella</taxon>
    </lineage>
</organism>
<dbReference type="EMBL" id="DS470569">
    <property type="protein sequence ID" value="EDO29430.1"/>
    <property type="molecule type" value="Genomic_DNA"/>
</dbReference>
<sequence length="121" mass="13682">MRLTVTGVRCNRECCAELYRDMLTGYDWTIVIGGTTLQTMSAETLQSEASKRYKEAKGSKAERLVSGSDDFTLFLWEPEAKTKPIARMTERAFTSSHCSEKALRGQRCENCKLKMESPSLQ</sequence>
<evidence type="ECO:0000313" key="1">
    <source>
        <dbReference type="EMBL" id="EDO29430.1"/>
    </source>
</evidence>
<proteinExistence type="predicted"/>
<dbReference type="Proteomes" id="UP000001593">
    <property type="component" value="Unassembled WGS sequence"/>
</dbReference>
<keyword evidence="2" id="KW-1185">Reference proteome</keyword>
<dbReference type="STRING" id="45351.A7T3N6"/>
<reference evidence="1 2" key="1">
    <citation type="journal article" date="2007" name="Science">
        <title>Sea anemone genome reveals ancestral eumetazoan gene repertoire and genomic organization.</title>
        <authorList>
            <person name="Putnam N.H."/>
            <person name="Srivastava M."/>
            <person name="Hellsten U."/>
            <person name="Dirks B."/>
            <person name="Chapman J."/>
            <person name="Salamov A."/>
            <person name="Terry A."/>
            <person name="Shapiro H."/>
            <person name="Lindquist E."/>
            <person name="Kapitonov V.V."/>
            <person name="Jurka J."/>
            <person name="Genikhovich G."/>
            <person name="Grigoriev I.V."/>
            <person name="Lucas S.M."/>
            <person name="Steele R.E."/>
            <person name="Finnerty J.R."/>
            <person name="Technau U."/>
            <person name="Martindale M.Q."/>
            <person name="Rokhsar D.S."/>
        </authorList>
    </citation>
    <scope>NUCLEOTIDE SEQUENCE [LARGE SCALE GENOMIC DNA]</scope>
    <source>
        <strain evidence="2">CH2 X CH6</strain>
    </source>
</reference>
<dbReference type="InParanoid" id="A7T3N6"/>
<dbReference type="HOGENOM" id="CLU_2040818_0_0_1"/>
<dbReference type="AlphaFoldDB" id="A7T3N6"/>